<reference evidence="1" key="1">
    <citation type="submission" date="2021-01" db="UniProtKB">
        <authorList>
            <consortium name="EnsemblPlants"/>
        </authorList>
    </citation>
    <scope>IDENTIFICATION</scope>
</reference>
<name>A0A7N0VD31_KALFE</name>
<dbReference type="EnsemblPlants" id="Kaladp0559s0002.1.v1.1">
    <property type="protein sequence ID" value="Kaladp0559s0002.1.v1.1.CDS.1"/>
    <property type="gene ID" value="Kaladp0559s0002.v1.1"/>
</dbReference>
<dbReference type="GO" id="GO:0006099">
    <property type="term" value="P:tricarboxylic acid cycle"/>
    <property type="evidence" value="ECO:0007669"/>
    <property type="project" value="InterPro"/>
</dbReference>
<dbReference type="PANTHER" id="PTHR36139:SF1">
    <property type="entry name" value="SUCCINATE DEHYDROGENASE SUBUNIT 5, MITOCHONDRIAL"/>
    <property type="match status" value="1"/>
</dbReference>
<dbReference type="OMA" id="EIECAFK"/>
<dbReference type="Pfam" id="PF14290">
    <property type="entry name" value="SDH5_plant"/>
    <property type="match status" value="1"/>
</dbReference>
<dbReference type="GO" id="GO:0045273">
    <property type="term" value="C:respiratory chain complex II (succinate dehydrogenase)"/>
    <property type="evidence" value="ECO:0007669"/>
    <property type="project" value="InterPro"/>
</dbReference>
<organism evidence="1 2">
    <name type="scientific">Kalanchoe fedtschenkoi</name>
    <name type="common">Lavender scallops</name>
    <name type="synonym">South American air plant</name>
    <dbReference type="NCBI Taxonomy" id="63787"/>
    <lineage>
        <taxon>Eukaryota</taxon>
        <taxon>Viridiplantae</taxon>
        <taxon>Streptophyta</taxon>
        <taxon>Embryophyta</taxon>
        <taxon>Tracheophyta</taxon>
        <taxon>Spermatophyta</taxon>
        <taxon>Magnoliopsida</taxon>
        <taxon>eudicotyledons</taxon>
        <taxon>Gunneridae</taxon>
        <taxon>Pentapetalae</taxon>
        <taxon>Saxifragales</taxon>
        <taxon>Crassulaceae</taxon>
        <taxon>Kalanchoe</taxon>
    </lineage>
</organism>
<protein>
    <submittedName>
        <fullName evidence="1">Uncharacterized protein</fullName>
    </submittedName>
</protein>
<sequence length="154" mass="17367">MHPFSMNFGGRRFFSEDVSHLPDIKDPQILRVFKDFMAASWDELPDGLISAAKKALSKSTDDKTGQEILANVFRAAEAVEEFTGILVSLRMELDDTVGMAHDRYMEYLSSFGPDEVYLRKKVETELGTRLIHLKMRCSGLGSEWGEVITSLSRS</sequence>
<dbReference type="Gramene" id="Kaladp0559s0002.1.v1.1">
    <property type="protein sequence ID" value="Kaladp0559s0002.1.v1.1.CDS.1"/>
    <property type="gene ID" value="Kaladp0559s0002.v1.1"/>
</dbReference>
<keyword evidence="2" id="KW-1185">Reference proteome</keyword>
<accession>A0A7N0VD31</accession>
<dbReference type="PANTHER" id="PTHR36139">
    <property type="entry name" value="SUCCINATE DEHYDROGENASE SUBUNIT 5, MITOCHONDRIAL"/>
    <property type="match status" value="1"/>
</dbReference>
<evidence type="ECO:0000313" key="1">
    <source>
        <dbReference type="EnsemblPlants" id="Kaladp0559s0002.1.v1.1.CDS.1"/>
    </source>
</evidence>
<dbReference type="InterPro" id="IPR025397">
    <property type="entry name" value="SDH5"/>
</dbReference>
<proteinExistence type="predicted"/>
<dbReference type="AlphaFoldDB" id="A0A7N0VD31"/>
<evidence type="ECO:0000313" key="2">
    <source>
        <dbReference type="Proteomes" id="UP000594263"/>
    </source>
</evidence>
<dbReference type="Proteomes" id="UP000594263">
    <property type="component" value="Unplaced"/>
</dbReference>